<dbReference type="InterPro" id="IPR011990">
    <property type="entry name" value="TPR-like_helical_dom_sf"/>
</dbReference>
<evidence type="ECO:0000256" key="1">
    <source>
        <dbReference type="SAM" id="Coils"/>
    </source>
</evidence>
<protein>
    <submittedName>
        <fullName evidence="3">Uncharacterized protein</fullName>
    </submittedName>
</protein>
<organism evidence="3">
    <name type="scientific">Ostreococcus mediterraneus</name>
    <dbReference type="NCBI Taxonomy" id="1486918"/>
    <lineage>
        <taxon>Eukaryota</taxon>
        <taxon>Viridiplantae</taxon>
        <taxon>Chlorophyta</taxon>
        <taxon>Mamiellophyceae</taxon>
        <taxon>Mamiellales</taxon>
        <taxon>Bathycoccaceae</taxon>
        <taxon>Ostreococcus</taxon>
    </lineage>
</organism>
<name>A0A6U0DX10_9CHLO</name>
<dbReference type="Gene3D" id="1.25.40.10">
    <property type="entry name" value="Tetratricopeptide repeat domain"/>
    <property type="match status" value="1"/>
</dbReference>
<evidence type="ECO:0000256" key="2">
    <source>
        <dbReference type="SAM" id="MobiDB-lite"/>
    </source>
</evidence>
<feature type="region of interest" description="Disordered" evidence="2">
    <location>
        <begin position="431"/>
        <end position="486"/>
    </location>
</feature>
<reference evidence="3" key="1">
    <citation type="submission" date="2021-01" db="EMBL/GenBank/DDBJ databases">
        <authorList>
            <person name="Corre E."/>
            <person name="Pelletier E."/>
            <person name="Niang G."/>
            <person name="Scheremetjew M."/>
            <person name="Finn R."/>
            <person name="Kale V."/>
            <person name="Holt S."/>
            <person name="Cochrane G."/>
            <person name="Meng A."/>
            <person name="Brown T."/>
            <person name="Cohen L."/>
        </authorList>
    </citation>
    <scope>NUCLEOTIDE SEQUENCE</scope>
    <source>
        <strain evidence="3">Clade-D-RCC2572</strain>
    </source>
</reference>
<dbReference type="AlphaFoldDB" id="A0A6U0DX10"/>
<dbReference type="SUPFAM" id="SSF48452">
    <property type="entry name" value="TPR-like"/>
    <property type="match status" value="1"/>
</dbReference>
<keyword evidence="1" id="KW-0175">Coiled coil</keyword>
<proteinExistence type="predicted"/>
<feature type="compositionally biased region" description="Low complexity" evidence="2">
    <location>
        <begin position="453"/>
        <end position="470"/>
    </location>
</feature>
<feature type="coiled-coil region" evidence="1">
    <location>
        <begin position="654"/>
        <end position="681"/>
    </location>
</feature>
<feature type="compositionally biased region" description="Acidic residues" evidence="2">
    <location>
        <begin position="471"/>
        <end position="486"/>
    </location>
</feature>
<gene>
    <name evidence="3" type="ORF">OMED0929_LOCUS2176</name>
</gene>
<accession>A0A6U0DX10</accession>
<dbReference type="EMBL" id="HBEW01002653">
    <property type="protein sequence ID" value="CAD8579271.1"/>
    <property type="molecule type" value="Transcribed_RNA"/>
</dbReference>
<dbReference type="Pfam" id="PF13428">
    <property type="entry name" value="TPR_14"/>
    <property type="match status" value="1"/>
</dbReference>
<sequence length="750" mass="83358">MLATTKENSVDLALRLGNQPSWRVARQGPLRRRARRELYLDPPAVELKRNFITIARALAALLTDAHGVRDYSRAAMACAVLFKWSFAVCDGESRAEARRARGAGARSDPGFIDERTTIDREALYAALDLLTKRLVAHGGDRWMKSADAGRIREKIREASAVGSARRDDDVCEDAAKILIEDDDIDGAIAVLETAERRAIATREQRVWRGGQDRRRMLALCEHLRWARMMRDKSLAKFSMTKDTASVLPLMEKKGNSSRGVNRSADVNPEALRLSMSALRSLDSTLRDDAGDATCAVAQAQIHLFQGNFGKARDVLQRCLHANPDDADINAALAELLVNMRQQAPKKVDATSVVSACAAALRVDPTARAPLNTLWELADNDEISGNIVQKLLLEALASCVEEQPLNCHAWVMLATMLSGWRALDGLLRRSKATGDNVQSTSTKATLPSQPPSPSVSSYSLMTSLSLSSSDESGSESDSSDSDDSEDAEVGVSIVFAKARLYDERPLDSGIVSHVFNEDRAWWANSMFNIEGGKVRLARKRDVFIWRARHIVALILYPNSPATLKLKLCLQPLKVRVPHVKESTYKDAFPVELVSRCAERSSMFLSRAAATRANERVTLKRKTKRVTVSNVHDNDSVDEHELLAQSGRSSTVSTKRAKLEIAAAEMRGKLARARKDMQKYLSRTQKKPKPTKRQGKGLANRLQMFEAAVEQGHGVAQEVVEKLREEKAQLDIVRKERLRHYMRSYRQKKASK</sequence>
<feature type="compositionally biased region" description="Polar residues" evidence="2">
    <location>
        <begin position="432"/>
        <end position="444"/>
    </location>
</feature>
<evidence type="ECO:0000313" key="3">
    <source>
        <dbReference type="EMBL" id="CAD8579271.1"/>
    </source>
</evidence>